<evidence type="ECO:0000256" key="2">
    <source>
        <dbReference type="ARBA" id="ARBA00022679"/>
    </source>
</evidence>
<name>A0A4Q1CEG6_9BACT</name>
<keyword evidence="8" id="KW-1185">Reference proteome</keyword>
<dbReference type="Pfam" id="PF01189">
    <property type="entry name" value="Methyltr_RsmB-F"/>
    <property type="match status" value="1"/>
</dbReference>
<keyword evidence="4 5" id="KW-0694">RNA-binding</keyword>
<dbReference type="Gene3D" id="3.40.50.150">
    <property type="entry name" value="Vaccinia Virus protein VP39"/>
    <property type="match status" value="1"/>
</dbReference>
<comment type="caution">
    <text evidence="5">Lacks conserved residue(s) required for the propagation of feature annotation.</text>
</comment>
<dbReference type="InterPro" id="IPR049560">
    <property type="entry name" value="MeTrfase_RsmB-F_NOP2_cat"/>
</dbReference>
<dbReference type="GO" id="GO:0003723">
    <property type="term" value="F:RNA binding"/>
    <property type="evidence" value="ECO:0007669"/>
    <property type="project" value="UniProtKB-UniRule"/>
</dbReference>
<dbReference type="InterPro" id="IPR029063">
    <property type="entry name" value="SAM-dependent_MTases_sf"/>
</dbReference>
<dbReference type="InterPro" id="IPR023267">
    <property type="entry name" value="RCMT"/>
</dbReference>
<feature type="binding site" evidence="5">
    <location>
        <position position="291"/>
    </location>
    <ligand>
        <name>S-adenosyl-L-methionine</name>
        <dbReference type="ChEBI" id="CHEBI:59789"/>
    </ligand>
</feature>
<evidence type="ECO:0000256" key="3">
    <source>
        <dbReference type="ARBA" id="ARBA00022691"/>
    </source>
</evidence>
<dbReference type="Proteomes" id="UP000290204">
    <property type="component" value="Unassembled WGS sequence"/>
</dbReference>
<dbReference type="PROSITE" id="PS51686">
    <property type="entry name" value="SAM_MT_RSMB_NOP"/>
    <property type="match status" value="1"/>
</dbReference>
<protein>
    <submittedName>
        <fullName evidence="7">Fmu (Sun) domain-containing protein</fullName>
    </submittedName>
</protein>
<feature type="active site" description="Nucleophile" evidence="5">
    <location>
        <position position="344"/>
    </location>
</feature>
<dbReference type="SUPFAM" id="SSF53335">
    <property type="entry name" value="S-adenosyl-L-methionine-dependent methyltransferases"/>
    <property type="match status" value="1"/>
</dbReference>
<dbReference type="RefSeq" id="WP_129132765.1">
    <property type="nucleotide sequence ID" value="NZ_SDHW01000008.1"/>
</dbReference>
<dbReference type="GO" id="GO:0001510">
    <property type="term" value="P:RNA methylation"/>
    <property type="evidence" value="ECO:0007669"/>
    <property type="project" value="InterPro"/>
</dbReference>
<keyword evidence="2 5" id="KW-0808">Transferase</keyword>
<dbReference type="EMBL" id="SDHW01000008">
    <property type="protein sequence ID" value="RXK57841.1"/>
    <property type="molecule type" value="Genomic_DNA"/>
</dbReference>
<evidence type="ECO:0000259" key="6">
    <source>
        <dbReference type="PROSITE" id="PS51686"/>
    </source>
</evidence>
<organism evidence="7 8">
    <name type="scientific">Lacibacter luteus</name>
    <dbReference type="NCBI Taxonomy" id="2508719"/>
    <lineage>
        <taxon>Bacteria</taxon>
        <taxon>Pseudomonadati</taxon>
        <taxon>Bacteroidota</taxon>
        <taxon>Chitinophagia</taxon>
        <taxon>Chitinophagales</taxon>
        <taxon>Chitinophagaceae</taxon>
        <taxon>Lacibacter</taxon>
    </lineage>
</organism>
<dbReference type="GO" id="GO:0008173">
    <property type="term" value="F:RNA methyltransferase activity"/>
    <property type="evidence" value="ECO:0007669"/>
    <property type="project" value="InterPro"/>
</dbReference>
<feature type="binding site" evidence="5">
    <location>
        <position position="272"/>
    </location>
    <ligand>
        <name>S-adenosyl-L-methionine</name>
        <dbReference type="ChEBI" id="CHEBI:59789"/>
    </ligand>
</feature>
<proteinExistence type="inferred from homology"/>
<dbReference type="OrthoDB" id="9810297at2"/>
<dbReference type="CDD" id="cd02440">
    <property type="entry name" value="AdoMet_MTases"/>
    <property type="match status" value="1"/>
</dbReference>
<comment type="similarity">
    <text evidence="5">Belongs to the class I-like SAM-binding methyltransferase superfamily. RsmB/NOP family.</text>
</comment>
<evidence type="ECO:0000256" key="4">
    <source>
        <dbReference type="ARBA" id="ARBA00022884"/>
    </source>
</evidence>
<evidence type="ECO:0000313" key="8">
    <source>
        <dbReference type="Proteomes" id="UP000290204"/>
    </source>
</evidence>
<evidence type="ECO:0000313" key="7">
    <source>
        <dbReference type="EMBL" id="RXK57841.1"/>
    </source>
</evidence>
<feature type="domain" description="SAM-dependent MTase RsmB/NOP-type" evidence="6">
    <location>
        <begin position="131"/>
        <end position="391"/>
    </location>
</feature>
<dbReference type="PRINTS" id="PR02008">
    <property type="entry name" value="RCMTFAMILY"/>
</dbReference>
<feature type="binding site" evidence="5">
    <location>
        <position position="245"/>
    </location>
    <ligand>
        <name>S-adenosyl-L-methionine</name>
        <dbReference type="ChEBI" id="CHEBI:59789"/>
    </ligand>
</feature>
<keyword evidence="3 5" id="KW-0949">S-adenosyl-L-methionine</keyword>
<accession>A0A4Q1CEG6</accession>
<gene>
    <name evidence="7" type="ORF">ESA94_20185</name>
</gene>
<keyword evidence="1 5" id="KW-0489">Methyltransferase</keyword>
<evidence type="ECO:0000256" key="1">
    <source>
        <dbReference type="ARBA" id="ARBA00022603"/>
    </source>
</evidence>
<dbReference type="PANTHER" id="PTHR22807">
    <property type="entry name" value="NOP2 YEAST -RELATED NOL1/NOP2/FMU SUN DOMAIN-CONTAINING"/>
    <property type="match status" value="1"/>
</dbReference>
<dbReference type="InterPro" id="IPR001678">
    <property type="entry name" value="MeTrfase_RsmB-F_NOP2_dom"/>
</dbReference>
<dbReference type="AlphaFoldDB" id="A0A4Q1CEG6"/>
<reference evidence="7 8" key="1">
    <citation type="submission" date="2019-01" db="EMBL/GenBank/DDBJ databases">
        <title>Lacibacter sp. strain TTM-7.</title>
        <authorList>
            <person name="Chen W.-M."/>
        </authorList>
    </citation>
    <scope>NUCLEOTIDE SEQUENCE [LARGE SCALE GENOMIC DNA]</scope>
    <source>
        <strain evidence="7 8">TTM-7</strain>
    </source>
</reference>
<evidence type="ECO:0000256" key="5">
    <source>
        <dbReference type="PROSITE-ProRule" id="PRU01023"/>
    </source>
</evidence>
<comment type="caution">
    <text evidence="7">The sequence shown here is derived from an EMBL/GenBank/DDBJ whole genome shotgun (WGS) entry which is preliminary data.</text>
</comment>
<dbReference type="PANTHER" id="PTHR22807:SF30">
    <property type="entry name" value="28S RRNA (CYTOSINE(4447)-C(5))-METHYLTRANSFERASE-RELATED"/>
    <property type="match status" value="1"/>
</dbReference>
<sequence>MSRYYSYINSAKEIIAAYSGAEPFASHLKKQFAANKKFGSKDRKQISQLCYCYFRLGNSLPEFTVEEKLLAGLFLCNRSSNDLLKHLKPEWNDVIETAFESKLQMMKRDVNASTVFPFTGELSAGIDVDEFAFSHLQQPDLFLRIRPGRKETVLHQLKAAAVSFQMQGDTTIVLLNATKIEELIMLNKDAVVQDYSSQRVGELLLNLKPQTLNPKPSVWDCCAASGGKSIMAKDILGDIDLTVTDVRESILINLKKRFAEAGIKNYNSKVVDLSNSPLTIHYSPFDLILADVPCSGSGTWGRTPEQLSFFNNGSIETYSALQRKICFNAITKLKPGGYFLYITCSVFKKENEENVQWLQNELKLQLIKQELLIGYTIKADTMFAALLQKPE</sequence>